<keyword evidence="8" id="KW-0067">ATP-binding</keyword>
<keyword evidence="5" id="KW-0819">tRNA processing</keyword>
<dbReference type="SUPFAM" id="SSF52540">
    <property type="entry name" value="P-loop containing nucleoside triphosphate hydrolases"/>
    <property type="match status" value="1"/>
</dbReference>
<evidence type="ECO:0000256" key="3">
    <source>
        <dbReference type="ARBA" id="ARBA00019010"/>
    </source>
</evidence>
<evidence type="ECO:0000256" key="2">
    <source>
        <dbReference type="ARBA" id="ARBA00007599"/>
    </source>
</evidence>
<gene>
    <name evidence="11" type="ordered locus">B488_13620</name>
</gene>
<name>L0EUY4_LIBCB</name>
<dbReference type="PANTHER" id="PTHR33540">
    <property type="entry name" value="TRNA THREONYLCARBAMOYLADENOSINE BIOSYNTHESIS PROTEIN TSAE"/>
    <property type="match status" value="1"/>
</dbReference>
<dbReference type="GO" id="GO:0002949">
    <property type="term" value="P:tRNA threonylcarbamoyladenosine modification"/>
    <property type="evidence" value="ECO:0007669"/>
    <property type="project" value="InterPro"/>
</dbReference>
<dbReference type="PANTHER" id="PTHR33540:SF2">
    <property type="entry name" value="TRNA THREONYLCARBAMOYLADENOSINE BIOSYNTHESIS PROTEIN TSAE"/>
    <property type="match status" value="1"/>
</dbReference>
<protein>
    <recommendedName>
        <fullName evidence="3">tRNA threonylcarbamoyladenosine biosynthesis protein TsaE</fullName>
    </recommendedName>
    <alternativeName>
        <fullName evidence="10">t(6)A37 threonylcarbamoyladenosine biosynthesis protein TsaE</fullName>
    </alternativeName>
</protein>
<dbReference type="Proteomes" id="UP000010799">
    <property type="component" value="Chromosome"/>
</dbReference>
<dbReference type="Pfam" id="PF02367">
    <property type="entry name" value="TsaE"/>
    <property type="match status" value="1"/>
</dbReference>
<dbReference type="InterPro" id="IPR003442">
    <property type="entry name" value="T6A_TsaE"/>
</dbReference>
<keyword evidence="7" id="KW-0547">Nucleotide-binding</keyword>
<keyword evidence="12" id="KW-1185">Reference proteome</keyword>
<evidence type="ECO:0000256" key="4">
    <source>
        <dbReference type="ARBA" id="ARBA00022490"/>
    </source>
</evidence>
<evidence type="ECO:0000256" key="1">
    <source>
        <dbReference type="ARBA" id="ARBA00004496"/>
    </source>
</evidence>
<comment type="similarity">
    <text evidence="2">Belongs to the TsaE family.</text>
</comment>
<dbReference type="GO" id="GO:0046872">
    <property type="term" value="F:metal ion binding"/>
    <property type="evidence" value="ECO:0007669"/>
    <property type="project" value="UniProtKB-KW"/>
</dbReference>
<dbReference type="GO" id="GO:0005524">
    <property type="term" value="F:ATP binding"/>
    <property type="evidence" value="ECO:0007669"/>
    <property type="project" value="UniProtKB-KW"/>
</dbReference>
<comment type="subcellular location">
    <subcellularLocation>
        <location evidence="1">Cytoplasm</location>
    </subcellularLocation>
</comment>
<accession>L0EUY4</accession>
<evidence type="ECO:0000256" key="7">
    <source>
        <dbReference type="ARBA" id="ARBA00022741"/>
    </source>
</evidence>
<sequence length="159" mass="18417">MDIFSLSIFLPNEYETIRFGKYLAHRLNPRDCLTLSGDIGAGKSVLARAIIRILSENDILEVLSPTFTLIQIYDAKIPIAHCDFYRLSTQQEYIELGLDEILNEGICIIEWPEIIRDFLPCFSISIHIKEENNGRNLIISSKYFIMKRIFPSLNYRISK</sequence>
<evidence type="ECO:0000256" key="6">
    <source>
        <dbReference type="ARBA" id="ARBA00022723"/>
    </source>
</evidence>
<dbReference type="STRING" id="1215343.B488_13620"/>
<dbReference type="InterPro" id="IPR027417">
    <property type="entry name" value="P-loop_NTPase"/>
</dbReference>
<dbReference type="KEGG" id="lcc:B488_13620"/>
<organism evidence="11 12">
    <name type="scientific">Liberibacter crescens (strain BT-1)</name>
    <dbReference type="NCBI Taxonomy" id="1215343"/>
    <lineage>
        <taxon>Bacteria</taxon>
        <taxon>Pseudomonadati</taxon>
        <taxon>Pseudomonadota</taxon>
        <taxon>Alphaproteobacteria</taxon>
        <taxon>Hyphomicrobiales</taxon>
        <taxon>Rhizobiaceae</taxon>
        <taxon>Liberibacter</taxon>
    </lineage>
</organism>
<dbReference type="Gene3D" id="3.40.50.300">
    <property type="entry name" value="P-loop containing nucleotide triphosphate hydrolases"/>
    <property type="match status" value="1"/>
</dbReference>
<dbReference type="GO" id="GO:0005737">
    <property type="term" value="C:cytoplasm"/>
    <property type="evidence" value="ECO:0007669"/>
    <property type="project" value="UniProtKB-SubCell"/>
</dbReference>
<evidence type="ECO:0000313" key="11">
    <source>
        <dbReference type="EMBL" id="AGA65354.1"/>
    </source>
</evidence>
<proteinExistence type="inferred from homology"/>
<evidence type="ECO:0000256" key="5">
    <source>
        <dbReference type="ARBA" id="ARBA00022694"/>
    </source>
</evidence>
<dbReference type="eggNOG" id="COG0802">
    <property type="taxonomic scope" value="Bacteria"/>
</dbReference>
<dbReference type="AlphaFoldDB" id="L0EUY4"/>
<evidence type="ECO:0000313" key="12">
    <source>
        <dbReference type="Proteomes" id="UP000010799"/>
    </source>
</evidence>
<dbReference type="HOGENOM" id="CLU_087829_2_1_5"/>
<dbReference type="PATRIC" id="fig|1215343.11.peg.1406"/>
<keyword evidence="6" id="KW-0479">Metal-binding</keyword>
<dbReference type="NCBIfam" id="TIGR00150">
    <property type="entry name" value="T6A_YjeE"/>
    <property type="match status" value="1"/>
</dbReference>
<evidence type="ECO:0000256" key="10">
    <source>
        <dbReference type="ARBA" id="ARBA00032441"/>
    </source>
</evidence>
<dbReference type="EMBL" id="CP003789">
    <property type="protein sequence ID" value="AGA65354.1"/>
    <property type="molecule type" value="Genomic_DNA"/>
</dbReference>
<evidence type="ECO:0000256" key="9">
    <source>
        <dbReference type="ARBA" id="ARBA00022842"/>
    </source>
</evidence>
<keyword evidence="4" id="KW-0963">Cytoplasm</keyword>
<reference evidence="11 12" key="1">
    <citation type="journal article" date="2012" name="Stand. Genomic Sci.">
        <title>Complete genome sequence of Liberibacter crescens BT-1.</title>
        <authorList>
            <person name="Leonard M.T."/>
            <person name="Fagen J.R."/>
            <person name="Davis-Richardson A.G."/>
            <person name="Davis M.J."/>
            <person name="Triplett E.W."/>
        </authorList>
    </citation>
    <scope>NUCLEOTIDE SEQUENCE [LARGE SCALE GENOMIC DNA]</scope>
    <source>
        <strain evidence="11 12">BT-1</strain>
    </source>
</reference>
<keyword evidence="9" id="KW-0460">Magnesium</keyword>
<dbReference type="RefSeq" id="WP_015273779.1">
    <property type="nucleotide sequence ID" value="NC_019907.1"/>
</dbReference>
<evidence type="ECO:0000256" key="8">
    <source>
        <dbReference type="ARBA" id="ARBA00022840"/>
    </source>
</evidence>